<comment type="caution">
    <text evidence="1">The sequence shown here is derived from an EMBL/GenBank/DDBJ whole genome shotgun (WGS) entry which is preliminary data.</text>
</comment>
<dbReference type="AlphaFoldDB" id="A0A177Y2S7"/>
<dbReference type="RefSeq" id="WP_054962093.1">
    <property type="nucleotide sequence ID" value="NZ_LLEI02000021.1"/>
</dbReference>
<gene>
    <name evidence="1" type="ORF">APB76_07440</name>
</gene>
<evidence type="ECO:0000313" key="1">
    <source>
        <dbReference type="EMBL" id="OAJ95107.1"/>
    </source>
</evidence>
<organism evidence="1 2">
    <name type="scientific">Vibrio bivalvicida</name>
    <dbReference type="NCBI Taxonomy" id="1276888"/>
    <lineage>
        <taxon>Bacteria</taxon>
        <taxon>Pseudomonadati</taxon>
        <taxon>Pseudomonadota</taxon>
        <taxon>Gammaproteobacteria</taxon>
        <taxon>Vibrionales</taxon>
        <taxon>Vibrionaceae</taxon>
        <taxon>Vibrio</taxon>
        <taxon>Vibrio oreintalis group</taxon>
    </lineage>
</organism>
<dbReference type="Proteomes" id="UP000078406">
    <property type="component" value="Unassembled WGS sequence"/>
</dbReference>
<proteinExistence type="predicted"/>
<protein>
    <submittedName>
        <fullName evidence="1">Uncharacterized protein</fullName>
    </submittedName>
</protein>
<sequence>MDFKFRNHLILLIVIFVGGVQAKECDNFKASNQIHVIDKGTFMLSLDKGNANVSSYLPSGTMVKTIRKQTINHHKRAHRPPIPKCYLKVQTNLGKVGFVLQESLSSSSLFNGEYLFPRTEIVIYKRPNLEKVTSYRNGDDTLKNDVFMSSTNPKITEKLKVIGMDSGQDFYIVKSNFLGEKVRGYVFADDIERGKAALVNPQETVFVDRKINQVSSNVKEIFNALLSDKVNKELDVILDDFAHDAILEVCKVPLSVTPSVEIKADTLWISGAVKIEGKIILKAKERSFSHESYTIVKGNREDKIEFMKHLTCDSESMLFPVVVKIKQGKLVLRRDGFKKLGAIFRKKEDPIADQQFKTMLTIKSYGDWYSVFSHLDNNLQDWKAIYGDNYDVLIDILIDSISYFPPSQKRVIASI</sequence>
<reference evidence="1 2" key="1">
    <citation type="journal article" date="2016" name="Syst. Appl. Microbiol.">
        <title>Vibrio bivalvicida sp. nov., a novel larval pathogen for bivalve molluscs reared in a hatchery.</title>
        <authorList>
            <person name="Dubert J."/>
            <person name="Romalde J.L."/>
            <person name="Prado S."/>
            <person name="Barja J.L."/>
        </authorList>
    </citation>
    <scope>NUCLEOTIDE SEQUENCE [LARGE SCALE GENOMIC DNA]</scope>
    <source>
        <strain evidence="1 2">605</strain>
    </source>
</reference>
<evidence type="ECO:0000313" key="2">
    <source>
        <dbReference type="Proteomes" id="UP000078406"/>
    </source>
</evidence>
<dbReference type="EMBL" id="LLEI02000021">
    <property type="protein sequence ID" value="OAJ95107.1"/>
    <property type="molecule type" value="Genomic_DNA"/>
</dbReference>
<name>A0A177Y2S7_9VIBR</name>
<accession>A0A177Y2S7</accession>